<reference evidence="2 3" key="1">
    <citation type="journal article" date="2020" name="Nature">
        <title>Six reference-quality genomes reveal evolution of bat adaptations.</title>
        <authorList>
            <person name="Jebb D."/>
            <person name="Huang Z."/>
            <person name="Pippel M."/>
            <person name="Hughes G.M."/>
            <person name="Lavrichenko K."/>
            <person name="Devanna P."/>
            <person name="Winkler S."/>
            <person name="Jermiin L.S."/>
            <person name="Skirmuntt E.C."/>
            <person name="Katzourakis A."/>
            <person name="Burkitt-Gray L."/>
            <person name="Ray D.A."/>
            <person name="Sullivan K.A.M."/>
            <person name="Roscito J.G."/>
            <person name="Kirilenko B.M."/>
            <person name="Davalos L.M."/>
            <person name="Corthals A.P."/>
            <person name="Power M.L."/>
            <person name="Jones G."/>
            <person name="Ransome R.D."/>
            <person name="Dechmann D.K.N."/>
            <person name="Locatelli A.G."/>
            <person name="Puechmaille S.J."/>
            <person name="Fedrigo O."/>
            <person name="Jarvis E.D."/>
            <person name="Hiller M."/>
            <person name="Vernes S.C."/>
            <person name="Myers E.W."/>
            <person name="Teeling E.C."/>
        </authorList>
    </citation>
    <scope>NUCLEOTIDE SEQUENCE [LARGE SCALE GENOMIC DNA]</scope>
    <source>
        <strain evidence="2">MMolMol1</strain>
        <tissue evidence="2">Muscle</tissue>
    </source>
</reference>
<feature type="region of interest" description="Disordered" evidence="1">
    <location>
        <begin position="51"/>
        <end position="97"/>
    </location>
</feature>
<keyword evidence="3" id="KW-1185">Reference proteome</keyword>
<evidence type="ECO:0000313" key="3">
    <source>
        <dbReference type="Proteomes" id="UP000550707"/>
    </source>
</evidence>
<sequence length="137" mass="15016">MSYLPISNPGAWTRPGLRQLLGASSHPVQCLRGSSMFYVFLNEDLKATAPYPTPTEVLRAPPPPTPDSPRAPTPLPHRPQEPFFNQNQEPGCAMPPPPAGPVLARTFCVVIVAWRVPQPLCESVLGVRHSRSLRVHP</sequence>
<comment type="caution">
    <text evidence="2">The sequence shown here is derived from an EMBL/GenBank/DDBJ whole genome shotgun (WGS) entry which is preliminary data.</text>
</comment>
<feature type="compositionally biased region" description="Pro residues" evidence="1">
    <location>
        <begin position="60"/>
        <end position="77"/>
    </location>
</feature>
<dbReference type="Proteomes" id="UP000550707">
    <property type="component" value="Unassembled WGS sequence"/>
</dbReference>
<gene>
    <name evidence="2" type="ORF">HJG59_010567</name>
</gene>
<dbReference type="EMBL" id="JACASF010000004">
    <property type="protein sequence ID" value="KAF6480717.1"/>
    <property type="molecule type" value="Genomic_DNA"/>
</dbReference>
<name>A0A7J8I831_MOLMO</name>
<dbReference type="AlphaFoldDB" id="A0A7J8I831"/>
<dbReference type="InParanoid" id="A0A7J8I831"/>
<protein>
    <submittedName>
        <fullName evidence="2">Uncharacterized protein</fullName>
    </submittedName>
</protein>
<evidence type="ECO:0000256" key="1">
    <source>
        <dbReference type="SAM" id="MobiDB-lite"/>
    </source>
</evidence>
<accession>A0A7J8I831</accession>
<evidence type="ECO:0000313" key="2">
    <source>
        <dbReference type="EMBL" id="KAF6480717.1"/>
    </source>
</evidence>
<proteinExistence type="predicted"/>
<organism evidence="2 3">
    <name type="scientific">Molossus molossus</name>
    <name type="common">Pallas' mastiff bat</name>
    <name type="synonym">Vespertilio molossus</name>
    <dbReference type="NCBI Taxonomy" id="27622"/>
    <lineage>
        <taxon>Eukaryota</taxon>
        <taxon>Metazoa</taxon>
        <taxon>Chordata</taxon>
        <taxon>Craniata</taxon>
        <taxon>Vertebrata</taxon>
        <taxon>Euteleostomi</taxon>
        <taxon>Mammalia</taxon>
        <taxon>Eutheria</taxon>
        <taxon>Laurasiatheria</taxon>
        <taxon>Chiroptera</taxon>
        <taxon>Yangochiroptera</taxon>
        <taxon>Molossidae</taxon>
        <taxon>Molossus</taxon>
    </lineage>
</organism>